<keyword evidence="1" id="KW-1133">Transmembrane helix</keyword>
<dbReference type="Pfam" id="PF09796">
    <property type="entry name" value="QCR10"/>
    <property type="match status" value="1"/>
</dbReference>
<protein>
    <recommendedName>
        <fullName evidence="4">Ubiquinol-cytochrome c reductase subunit 10</fullName>
    </recommendedName>
</protein>
<evidence type="ECO:0008006" key="4">
    <source>
        <dbReference type="Google" id="ProtNLM"/>
    </source>
</evidence>
<organism evidence="2 3">
    <name type="scientific">Blastomyces parvus</name>
    <dbReference type="NCBI Taxonomy" id="2060905"/>
    <lineage>
        <taxon>Eukaryota</taxon>
        <taxon>Fungi</taxon>
        <taxon>Dikarya</taxon>
        <taxon>Ascomycota</taxon>
        <taxon>Pezizomycotina</taxon>
        <taxon>Eurotiomycetes</taxon>
        <taxon>Eurotiomycetidae</taxon>
        <taxon>Onygenales</taxon>
        <taxon>Ajellomycetaceae</taxon>
        <taxon>Blastomyces</taxon>
    </lineage>
</organism>
<dbReference type="STRING" id="2060905.A0A2B7X597"/>
<accession>A0A2B7X597</accession>
<proteinExistence type="predicted"/>
<name>A0A2B7X597_9EURO</name>
<dbReference type="PANTHER" id="PTHR28254:SF1">
    <property type="entry name" value="CYTOCHROME B-C1 COMPLEX SUBUNIT 10, MITOCHONDRIAL"/>
    <property type="match status" value="1"/>
</dbReference>
<keyword evidence="1" id="KW-0472">Membrane</keyword>
<dbReference type="OrthoDB" id="2391627at2759"/>
<evidence type="ECO:0000256" key="1">
    <source>
        <dbReference type="SAM" id="Phobius"/>
    </source>
</evidence>
<dbReference type="InterPro" id="IPR019182">
    <property type="entry name" value="Cytochrome_b-c1_su10_fun"/>
</dbReference>
<dbReference type="Proteomes" id="UP000224080">
    <property type="component" value="Unassembled WGS sequence"/>
</dbReference>
<feature type="transmembrane region" description="Helical" evidence="1">
    <location>
        <begin position="100"/>
        <end position="126"/>
    </location>
</feature>
<dbReference type="EMBL" id="PDNC01000043">
    <property type="protein sequence ID" value="PGH03951.1"/>
    <property type="molecule type" value="Genomic_DNA"/>
</dbReference>
<comment type="caution">
    <text evidence="2">The sequence shown here is derived from an EMBL/GenBank/DDBJ whole genome shotgun (WGS) entry which is preliminary data.</text>
</comment>
<feature type="transmembrane region" description="Helical" evidence="1">
    <location>
        <begin position="154"/>
        <end position="176"/>
    </location>
</feature>
<reference evidence="2 3" key="1">
    <citation type="submission" date="2017-10" db="EMBL/GenBank/DDBJ databases">
        <title>Comparative genomics in systemic dimorphic fungi from Ajellomycetaceae.</title>
        <authorList>
            <person name="Munoz J.F."/>
            <person name="Mcewen J.G."/>
            <person name="Clay O.K."/>
            <person name="Cuomo C.A."/>
        </authorList>
    </citation>
    <scope>NUCLEOTIDE SEQUENCE [LARGE SCALE GENOMIC DNA]</scope>
    <source>
        <strain evidence="2 3">UAMH130</strain>
    </source>
</reference>
<dbReference type="GO" id="GO:0005739">
    <property type="term" value="C:mitochondrion"/>
    <property type="evidence" value="ECO:0007669"/>
    <property type="project" value="GOC"/>
</dbReference>
<sequence>MDDENEEEDEDDGERRWRLRWGWGWGWTDIPALRNAAIWMGIAPRAFSVNEFSESQRHGSHTLCYFRTTAITIGSAGGGVLDSNAILPHIVTLVSYPTPAAAAAVTAVVVVVVVLVLVALIVSPLAARSAAARLPFAPSYKKQPHFAGFPLKTAARYGSVAAAFGASAGIFAVFFFGEVPRVRKDILMNIPVIGGYWERSVPPEDNVS</sequence>
<evidence type="ECO:0000313" key="3">
    <source>
        <dbReference type="Proteomes" id="UP000224080"/>
    </source>
</evidence>
<dbReference type="PANTHER" id="PTHR28254">
    <property type="entry name" value="CYTOCHROME B-C1 COMPLEX SUBUNIT 10"/>
    <property type="match status" value="1"/>
</dbReference>
<gene>
    <name evidence="2" type="ORF">GX51_03788</name>
</gene>
<evidence type="ECO:0000313" key="2">
    <source>
        <dbReference type="EMBL" id="PGH03951.1"/>
    </source>
</evidence>
<dbReference type="AlphaFoldDB" id="A0A2B7X597"/>
<keyword evidence="1" id="KW-0812">Transmembrane</keyword>
<dbReference type="GO" id="GO:0006122">
    <property type="term" value="P:mitochondrial electron transport, ubiquinol to cytochrome c"/>
    <property type="evidence" value="ECO:0007669"/>
    <property type="project" value="InterPro"/>
</dbReference>
<keyword evidence="3" id="KW-1185">Reference proteome</keyword>